<evidence type="ECO:0000313" key="3">
    <source>
        <dbReference type="Proteomes" id="UP001222325"/>
    </source>
</evidence>
<organism evidence="2 3">
    <name type="scientific">Mycena belliarum</name>
    <dbReference type="NCBI Taxonomy" id="1033014"/>
    <lineage>
        <taxon>Eukaryota</taxon>
        <taxon>Fungi</taxon>
        <taxon>Dikarya</taxon>
        <taxon>Basidiomycota</taxon>
        <taxon>Agaricomycotina</taxon>
        <taxon>Agaricomycetes</taxon>
        <taxon>Agaricomycetidae</taxon>
        <taxon>Agaricales</taxon>
        <taxon>Marasmiineae</taxon>
        <taxon>Mycenaceae</taxon>
        <taxon>Mycena</taxon>
    </lineage>
</organism>
<keyword evidence="3" id="KW-1185">Reference proteome</keyword>
<feature type="region of interest" description="Disordered" evidence="1">
    <location>
        <begin position="121"/>
        <end position="166"/>
    </location>
</feature>
<name>A0AAD6U387_9AGAR</name>
<sequence length="288" mass="31369">MCVLWGVCRGCADRCDTDTVVGMGIFALHLVLDLQTRARLRHRLRHRDSRCTEGGGTQHRSRAVVRGRYDLRHTLLHVRPLPRTPRRARATPRVPPCFRSASASAVLPTSANASLDVAAARRKSTRTRAHPRHQSHWPHRRRGRSSAASNAQVAVDAGQGQGRAVKPAPPLIAADARLPHPSLDLNTYLRYVCAPTAYIHTNSCAALPTSPAPSPPPPDPSRPPRASSRRKLPSTAPGARLGPDAACIWLPTPRPFRPLSHPTARPPVPRTQRRPRIHGPVSARGSGS</sequence>
<gene>
    <name evidence="2" type="ORF">B0H15DRAFT_843972</name>
</gene>
<evidence type="ECO:0000313" key="2">
    <source>
        <dbReference type="EMBL" id="KAJ7086843.1"/>
    </source>
</evidence>
<comment type="caution">
    <text evidence="2">The sequence shown here is derived from an EMBL/GenBank/DDBJ whole genome shotgun (WGS) entry which is preliminary data.</text>
</comment>
<protein>
    <submittedName>
        <fullName evidence="2">Uncharacterized protein</fullName>
    </submittedName>
</protein>
<reference evidence="2" key="1">
    <citation type="submission" date="2023-03" db="EMBL/GenBank/DDBJ databases">
        <title>Massive genome expansion in bonnet fungi (Mycena s.s.) driven by repeated elements and novel gene families across ecological guilds.</title>
        <authorList>
            <consortium name="Lawrence Berkeley National Laboratory"/>
            <person name="Harder C.B."/>
            <person name="Miyauchi S."/>
            <person name="Viragh M."/>
            <person name="Kuo A."/>
            <person name="Thoen E."/>
            <person name="Andreopoulos B."/>
            <person name="Lu D."/>
            <person name="Skrede I."/>
            <person name="Drula E."/>
            <person name="Henrissat B."/>
            <person name="Morin E."/>
            <person name="Kohler A."/>
            <person name="Barry K."/>
            <person name="LaButti K."/>
            <person name="Morin E."/>
            <person name="Salamov A."/>
            <person name="Lipzen A."/>
            <person name="Mereny Z."/>
            <person name="Hegedus B."/>
            <person name="Baldrian P."/>
            <person name="Stursova M."/>
            <person name="Weitz H."/>
            <person name="Taylor A."/>
            <person name="Grigoriev I.V."/>
            <person name="Nagy L.G."/>
            <person name="Martin F."/>
            <person name="Kauserud H."/>
        </authorList>
    </citation>
    <scope>NUCLEOTIDE SEQUENCE</scope>
    <source>
        <strain evidence="2">CBHHK173m</strain>
    </source>
</reference>
<accession>A0AAD6U387</accession>
<feature type="compositionally biased region" description="Pro residues" evidence="1">
    <location>
        <begin position="210"/>
        <end position="223"/>
    </location>
</feature>
<dbReference type="Proteomes" id="UP001222325">
    <property type="component" value="Unassembled WGS sequence"/>
</dbReference>
<feature type="region of interest" description="Disordered" evidence="1">
    <location>
        <begin position="207"/>
        <end position="288"/>
    </location>
</feature>
<dbReference type="AlphaFoldDB" id="A0AAD6U387"/>
<proteinExistence type="predicted"/>
<dbReference type="EMBL" id="JARJCN010000030">
    <property type="protein sequence ID" value="KAJ7086843.1"/>
    <property type="molecule type" value="Genomic_DNA"/>
</dbReference>
<evidence type="ECO:0000256" key="1">
    <source>
        <dbReference type="SAM" id="MobiDB-lite"/>
    </source>
</evidence>
<feature type="compositionally biased region" description="Basic residues" evidence="1">
    <location>
        <begin position="121"/>
        <end position="144"/>
    </location>
</feature>